<feature type="region of interest" description="Disordered" evidence="1">
    <location>
        <begin position="108"/>
        <end position="127"/>
    </location>
</feature>
<evidence type="ECO:0000313" key="3">
    <source>
        <dbReference type="EMBL" id="RSD26445.1"/>
    </source>
</evidence>
<comment type="caution">
    <text evidence="3">The sequence shown here is derived from an EMBL/GenBank/DDBJ whole genome shotgun (WGS) entry which is preliminary data.</text>
</comment>
<proteinExistence type="predicted"/>
<dbReference type="Proteomes" id="UP000267081">
    <property type="component" value="Unassembled WGS sequence"/>
</dbReference>
<protein>
    <submittedName>
        <fullName evidence="3">Uncharacterized protein</fullName>
    </submittedName>
</protein>
<organism evidence="3 4">
    <name type="scientific">Amycolatopsis eburnea</name>
    <dbReference type="NCBI Taxonomy" id="2267691"/>
    <lineage>
        <taxon>Bacteria</taxon>
        <taxon>Bacillati</taxon>
        <taxon>Actinomycetota</taxon>
        <taxon>Actinomycetes</taxon>
        <taxon>Pseudonocardiales</taxon>
        <taxon>Pseudonocardiaceae</taxon>
        <taxon>Amycolatopsis</taxon>
    </lineage>
</organism>
<keyword evidence="2" id="KW-1133">Transmembrane helix</keyword>
<accession>A0A3R9FHC2</accession>
<keyword evidence="2" id="KW-0812">Transmembrane</keyword>
<sequence>MSKNSLPTTARKAVNEANLTGLDKVVSYVGWHILELLGVIGVVVLASIFTGWLLWLALVPIGYAVYGDVELHLNNKGERERRAVEAARARKAAEDDVAIDLDALQDEAASPAAEPTKPAPEKGAQSA</sequence>
<keyword evidence="2" id="KW-0472">Membrane</keyword>
<dbReference type="AlphaFoldDB" id="A0A3R9FHC2"/>
<reference evidence="3 4" key="1">
    <citation type="submission" date="2018-12" db="EMBL/GenBank/DDBJ databases">
        <title>Amycolatopsis eburnea sp. nov. actinomycete associate with arbuscular mycorrhiza fungal spore.</title>
        <authorList>
            <person name="Lumyong S."/>
            <person name="Chaiya L."/>
        </authorList>
    </citation>
    <scope>NUCLEOTIDE SEQUENCE [LARGE SCALE GENOMIC DNA]</scope>
    <source>
        <strain evidence="3 4">GLM-1</strain>
    </source>
</reference>
<keyword evidence="4" id="KW-1185">Reference proteome</keyword>
<dbReference type="RefSeq" id="WP_125305577.1">
    <property type="nucleotide sequence ID" value="NZ_RSEC01000002.1"/>
</dbReference>
<evidence type="ECO:0000313" key="4">
    <source>
        <dbReference type="Proteomes" id="UP000267081"/>
    </source>
</evidence>
<feature type="transmembrane region" description="Helical" evidence="2">
    <location>
        <begin position="36"/>
        <end position="66"/>
    </location>
</feature>
<name>A0A3R9FHC2_9PSEU</name>
<evidence type="ECO:0000256" key="2">
    <source>
        <dbReference type="SAM" id="Phobius"/>
    </source>
</evidence>
<evidence type="ECO:0000256" key="1">
    <source>
        <dbReference type="SAM" id="MobiDB-lite"/>
    </source>
</evidence>
<dbReference type="EMBL" id="RSEC01000002">
    <property type="protein sequence ID" value="RSD26445.1"/>
    <property type="molecule type" value="Genomic_DNA"/>
</dbReference>
<gene>
    <name evidence="3" type="ORF">EIY87_00220</name>
</gene>